<name>A0A5J4Z5H8_PORPP</name>
<sequence length="445" mass="49589">MDAAALSVSWVGPSTPLMDGASFKGGGDRSESVRRFGDCANVFWRAIPPDHLRAHPDYVPLPLTRHVRAESAADFWRFRQSSVQWDLLHRGRITGSKVPALLGLYEPHAHRTLRTPVSLVSHSKVVRAYKELLDQPLRQDALLRDLNAEYEANRLATFDHKSMDPGPDTVWRQHEPKTMTDAGRFQHRMQYCPPADLVMNAAAGAVSPLEARLKWGMAQECTAVLAALNYFCALPGASVHEVGMFALEALYPDAASLLQAYPDCKVTQDTMPLLGASPDGLIQMADGTQAVLEVKNSAPFVWSKRSDKHRTGRLAVAMKEPHSCIGHWISAQLQLEMLCVGPHCRLAFLVACTGTSGCNVLRVARDDAFISRMLLFCSHFTQQYVYPKRQPPRDFYPDALSGSLRREYAALERDLKRIQSSAVVEVHVPDVHIQRSPHNGDYFLN</sequence>
<dbReference type="PANTHER" id="PTHR46609:SF6">
    <property type="entry name" value="EXONUCLEASE, PHAGE-TYPE_RECB, C-TERMINAL DOMAIN-CONTAINING PROTEIN-RELATED"/>
    <property type="match status" value="1"/>
</dbReference>
<dbReference type="PANTHER" id="PTHR46609">
    <property type="entry name" value="EXONUCLEASE, PHAGE-TYPE/RECB, C-TERMINAL DOMAIN-CONTAINING PROTEIN"/>
    <property type="match status" value="1"/>
</dbReference>
<protein>
    <submittedName>
        <fullName evidence="1">Uncharacterized protein</fullName>
    </submittedName>
</protein>
<proteinExistence type="predicted"/>
<dbReference type="OMA" id="LYWLAPH"/>
<evidence type="ECO:0000313" key="1">
    <source>
        <dbReference type="EMBL" id="KAA8499309.1"/>
    </source>
</evidence>
<keyword evidence="2" id="KW-1185">Reference proteome</keyword>
<comment type="caution">
    <text evidence="1">The sequence shown here is derived from an EMBL/GenBank/DDBJ whole genome shotgun (WGS) entry which is preliminary data.</text>
</comment>
<gene>
    <name evidence="1" type="ORF">FVE85_6894</name>
</gene>
<evidence type="ECO:0000313" key="2">
    <source>
        <dbReference type="Proteomes" id="UP000324585"/>
    </source>
</evidence>
<dbReference type="InterPro" id="IPR051703">
    <property type="entry name" value="NF-kappa-B_Signaling_Reg"/>
</dbReference>
<dbReference type="SUPFAM" id="SSF52980">
    <property type="entry name" value="Restriction endonuclease-like"/>
    <property type="match status" value="1"/>
</dbReference>
<dbReference type="InterPro" id="IPR011335">
    <property type="entry name" value="Restrct_endonuc-II-like"/>
</dbReference>
<dbReference type="Gene3D" id="3.90.320.10">
    <property type="match status" value="1"/>
</dbReference>
<dbReference type="InterPro" id="IPR011604">
    <property type="entry name" value="PDDEXK-like_dom_sf"/>
</dbReference>
<dbReference type="OrthoDB" id="535128at2759"/>
<dbReference type="GO" id="GO:0006281">
    <property type="term" value="P:DNA repair"/>
    <property type="evidence" value="ECO:0007669"/>
    <property type="project" value="UniProtKB-ARBA"/>
</dbReference>
<organism evidence="1 2">
    <name type="scientific">Porphyridium purpureum</name>
    <name type="common">Red alga</name>
    <name type="synonym">Porphyridium cruentum</name>
    <dbReference type="NCBI Taxonomy" id="35688"/>
    <lineage>
        <taxon>Eukaryota</taxon>
        <taxon>Rhodophyta</taxon>
        <taxon>Bangiophyceae</taxon>
        <taxon>Porphyridiales</taxon>
        <taxon>Porphyridiaceae</taxon>
        <taxon>Porphyridium</taxon>
    </lineage>
</organism>
<accession>A0A5J4Z5H8</accession>
<reference evidence="2" key="1">
    <citation type="journal article" date="2019" name="Nat. Commun.">
        <title>Expansion of phycobilisome linker gene families in mesophilic red algae.</title>
        <authorList>
            <person name="Lee J."/>
            <person name="Kim D."/>
            <person name="Bhattacharya D."/>
            <person name="Yoon H.S."/>
        </authorList>
    </citation>
    <scope>NUCLEOTIDE SEQUENCE [LARGE SCALE GENOMIC DNA]</scope>
    <source>
        <strain evidence="2">CCMP 1328</strain>
    </source>
</reference>
<dbReference type="EMBL" id="VRMN01000001">
    <property type="protein sequence ID" value="KAA8499309.1"/>
    <property type="molecule type" value="Genomic_DNA"/>
</dbReference>
<dbReference type="Proteomes" id="UP000324585">
    <property type="component" value="Unassembled WGS sequence"/>
</dbReference>
<dbReference type="AlphaFoldDB" id="A0A5J4Z5H8"/>